<organism evidence="1 2">
    <name type="scientific">Pseudoalteromonas piscicida</name>
    <dbReference type="NCBI Taxonomy" id="43662"/>
    <lineage>
        <taxon>Bacteria</taxon>
        <taxon>Pseudomonadati</taxon>
        <taxon>Pseudomonadota</taxon>
        <taxon>Gammaproteobacteria</taxon>
        <taxon>Alteromonadales</taxon>
        <taxon>Pseudoalteromonadaceae</taxon>
        <taxon>Pseudoalteromonas</taxon>
    </lineage>
</organism>
<evidence type="ECO:0008006" key="3">
    <source>
        <dbReference type="Google" id="ProtNLM"/>
    </source>
</evidence>
<dbReference type="AlphaFoldDB" id="A0AAD0RLU8"/>
<reference evidence="1 2" key="1">
    <citation type="submission" date="2018-08" db="EMBL/GenBank/DDBJ databases">
        <title>Whole Genome Sequences of Two Pseudoalteromonas piscicida Strains, DE1-A and DE2-A, which Exhibit Strong Antibacterial Activity against Vibrio vulnificus.</title>
        <authorList>
            <person name="Richards G.P."/>
            <person name="Needleman D.S."/>
            <person name="Watson M.A."/>
            <person name="Polson S.W."/>
        </authorList>
    </citation>
    <scope>NUCLEOTIDE SEQUENCE [LARGE SCALE GENOMIC DNA]</scope>
    <source>
        <strain evidence="1 2">DE2-A</strain>
    </source>
</reference>
<accession>A0AAD0RLU8</accession>
<dbReference type="EMBL" id="CP031762">
    <property type="protein sequence ID" value="AXR04135.1"/>
    <property type="molecule type" value="Genomic_DNA"/>
</dbReference>
<dbReference type="KEGG" id="ppis:B1L02_21775"/>
<evidence type="ECO:0000313" key="2">
    <source>
        <dbReference type="Proteomes" id="UP000258102"/>
    </source>
</evidence>
<sequence>MKALSQASMVLPLLQIGLKINAITIHSSWRGERLLFVYQVIKGNKMNISTSSIVKAAALVLTALASYSVAAKAEPWYKQSMYKGQYTELNTCTQTYPSYWQDPNPKFTKMWKGQTISNVPTTLWDEGVFALSDKYPRKLVVEPKKNQPWYDAKFDALFDESTSQREKSKLAKEYIKLVYAYGLEGNVAGKGRVASRDFDTCENNYRPWFHIPFQTYDPLSGREYIRGLTREAPVTFSVQDSSGTDASTMWAVGFYNATAAYTLGEVWQEDGTAKLPKEGLRFHEGAVIIKPLFNTSTIAQIPVLAGLPSWNANISDPAYCKCKVTPGSKDKDGNERKECNFIEESKQCKRNSQAWDDVKLLQFDVAVRDDRAKDTGWVYGTFVADGQRKENVKNPWEKMTWLGLMWGNDTPAKGHLAFNTPVNPRINGFSEAVINWSLVDELNKYSGSAMTRQVGHLGCNNRLNGPADNTNSSCMSCHGTASLPDSTRNTPLMISQFGEQTPECAVPLINSATLGKDRGGDTGKIHDGINFAQIDSLYFANTGAGESFNIRVNGKSLAQPNYDFAPNKKEWISLDYSMQLSISLQQWLEWVENQQLDDPNDHVLKDFRGRN</sequence>
<gene>
    <name evidence="1" type="ORF">D0511_19515</name>
</gene>
<name>A0AAD0RLU8_PSEO7</name>
<proteinExistence type="predicted"/>
<dbReference type="Proteomes" id="UP000258102">
    <property type="component" value="Chromosome 2"/>
</dbReference>
<protein>
    <recommendedName>
        <fullName evidence="3">Cytochrome c domain-containing protein</fullName>
    </recommendedName>
</protein>
<evidence type="ECO:0000313" key="1">
    <source>
        <dbReference type="EMBL" id="AXR04135.1"/>
    </source>
</evidence>